<evidence type="ECO:0000313" key="3">
    <source>
        <dbReference type="Proteomes" id="UP000215914"/>
    </source>
</evidence>
<evidence type="ECO:0000259" key="1">
    <source>
        <dbReference type="Pfam" id="PF00134"/>
    </source>
</evidence>
<organism evidence="2 3">
    <name type="scientific">Helianthus annuus</name>
    <name type="common">Common sunflower</name>
    <dbReference type="NCBI Taxonomy" id="4232"/>
    <lineage>
        <taxon>Eukaryota</taxon>
        <taxon>Viridiplantae</taxon>
        <taxon>Streptophyta</taxon>
        <taxon>Embryophyta</taxon>
        <taxon>Tracheophyta</taxon>
        <taxon>Spermatophyta</taxon>
        <taxon>Magnoliopsida</taxon>
        <taxon>eudicotyledons</taxon>
        <taxon>Gunneridae</taxon>
        <taxon>Pentapetalae</taxon>
        <taxon>asterids</taxon>
        <taxon>campanulids</taxon>
        <taxon>Asterales</taxon>
        <taxon>Asteraceae</taxon>
        <taxon>Asteroideae</taxon>
        <taxon>Heliantheae alliance</taxon>
        <taxon>Heliantheae</taxon>
        <taxon>Helianthus</taxon>
    </lineage>
</organism>
<name>A0A9K3GWG1_HELAN</name>
<dbReference type="Pfam" id="PF00134">
    <property type="entry name" value="Cyclin_N"/>
    <property type="match status" value="1"/>
</dbReference>
<evidence type="ECO:0000313" key="2">
    <source>
        <dbReference type="EMBL" id="KAF5757945.1"/>
    </source>
</evidence>
<gene>
    <name evidence="2" type="ORF">HanXRQr2_Chr16g0723721</name>
</gene>
<dbReference type="Proteomes" id="UP000215914">
    <property type="component" value="Unassembled WGS sequence"/>
</dbReference>
<dbReference type="Gene3D" id="1.10.472.10">
    <property type="entry name" value="Cyclin-like"/>
    <property type="match status" value="1"/>
</dbReference>
<comment type="caution">
    <text evidence="2">The sequence shown here is derived from an EMBL/GenBank/DDBJ whole genome shotgun (WGS) entry which is preliminary data.</text>
</comment>
<keyword evidence="3" id="KW-1185">Reference proteome</keyword>
<proteinExistence type="predicted"/>
<dbReference type="InterPro" id="IPR036915">
    <property type="entry name" value="Cyclin-like_sf"/>
</dbReference>
<protein>
    <submittedName>
        <fullName evidence="2">Cyclin</fullName>
    </submittedName>
</protein>
<sequence length="56" mass="6718">MRAFLIDWLIEVHNKFELSFQTLYLIINIVDKFLASKTVSRRELLPKKFSEVIYSL</sequence>
<reference evidence="2" key="1">
    <citation type="journal article" date="2017" name="Nature">
        <title>The sunflower genome provides insights into oil metabolism, flowering and Asterid evolution.</title>
        <authorList>
            <person name="Badouin H."/>
            <person name="Gouzy J."/>
            <person name="Grassa C.J."/>
            <person name="Murat F."/>
            <person name="Staton S.E."/>
            <person name="Cottret L."/>
            <person name="Lelandais-Briere C."/>
            <person name="Owens G.L."/>
            <person name="Carrere S."/>
            <person name="Mayjonade B."/>
            <person name="Legrand L."/>
            <person name="Gill N."/>
            <person name="Kane N.C."/>
            <person name="Bowers J.E."/>
            <person name="Hubner S."/>
            <person name="Bellec A."/>
            <person name="Berard A."/>
            <person name="Berges H."/>
            <person name="Blanchet N."/>
            <person name="Boniface M.C."/>
            <person name="Brunel D."/>
            <person name="Catrice O."/>
            <person name="Chaidir N."/>
            <person name="Claudel C."/>
            <person name="Donnadieu C."/>
            <person name="Faraut T."/>
            <person name="Fievet G."/>
            <person name="Helmstetter N."/>
            <person name="King M."/>
            <person name="Knapp S.J."/>
            <person name="Lai Z."/>
            <person name="Le Paslier M.C."/>
            <person name="Lippi Y."/>
            <person name="Lorenzon L."/>
            <person name="Mandel J.R."/>
            <person name="Marage G."/>
            <person name="Marchand G."/>
            <person name="Marquand E."/>
            <person name="Bret-Mestries E."/>
            <person name="Morien E."/>
            <person name="Nambeesan S."/>
            <person name="Nguyen T."/>
            <person name="Pegot-Espagnet P."/>
            <person name="Pouilly N."/>
            <person name="Raftis F."/>
            <person name="Sallet E."/>
            <person name="Schiex T."/>
            <person name="Thomas J."/>
            <person name="Vandecasteele C."/>
            <person name="Vares D."/>
            <person name="Vear F."/>
            <person name="Vautrin S."/>
            <person name="Crespi M."/>
            <person name="Mangin B."/>
            <person name="Burke J.M."/>
            <person name="Salse J."/>
            <person name="Munos S."/>
            <person name="Vincourt P."/>
            <person name="Rieseberg L.H."/>
            <person name="Langlade N.B."/>
        </authorList>
    </citation>
    <scope>NUCLEOTIDE SEQUENCE</scope>
    <source>
        <tissue evidence="2">Leaves</tissue>
    </source>
</reference>
<reference evidence="2" key="2">
    <citation type="submission" date="2020-06" db="EMBL/GenBank/DDBJ databases">
        <title>Helianthus annuus Genome sequencing and assembly Release 2.</title>
        <authorList>
            <person name="Gouzy J."/>
            <person name="Langlade N."/>
            <person name="Munos S."/>
        </authorList>
    </citation>
    <scope>NUCLEOTIDE SEQUENCE</scope>
    <source>
        <tissue evidence="2">Leaves</tissue>
    </source>
</reference>
<dbReference type="Gramene" id="mRNA:HanXRQr2_Chr16g0723721">
    <property type="protein sequence ID" value="mRNA:HanXRQr2_Chr16g0723721"/>
    <property type="gene ID" value="HanXRQr2_Chr16g0723721"/>
</dbReference>
<dbReference type="SUPFAM" id="SSF47954">
    <property type="entry name" value="Cyclin-like"/>
    <property type="match status" value="1"/>
</dbReference>
<dbReference type="AlphaFoldDB" id="A0A9K3GWG1"/>
<dbReference type="EMBL" id="MNCJ02000331">
    <property type="protein sequence ID" value="KAF5757945.1"/>
    <property type="molecule type" value="Genomic_DNA"/>
</dbReference>
<dbReference type="InterPro" id="IPR006671">
    <property type="entry name" value="Cyclin_N"/>
</dbReference>
<feature type="domain" description="Cyclin N-terminal" evidence="1">
    <location>
        <begin position="1"/>
        <end position="44"/>
    </location>
</feature>
<accession>A0A9K3GWG1</accession>